<dbReference type="Proteomes" id="UP000176988">
    <property type="component" value="Unassembled WGS sequence"/>
</dbReference>
<protein>
    <recommendedName>
        <fullName evidence="3">CMP/dCMP-type deaminase domain-containing protein</fullName>
    </recommendedName>
</protein>
<proteinExistence type="predicted"/>
<name>A0A1F7WEQ9_9BACT</name>
<evidence type="ECO:0008006" key="3">
    <source>
        <dbReference type="Google" id="ProtNLM"/>
    </source>
</evidence>
<gene>
    <name evidence="1" type="ORF">A2480_03265</name>
</gene>
<dbReference type="EMBL" id="MGFG01000020">
    <property type="protein sequence ID" value="OGM01017.1"/>
    <property type="molecule type" value="Genomic_DNA"/>
</dbReference>
<dbReference type="STRING" id="1802424.A2480_03265"/>
<dbReference type="InterPro" id="IPR016193">
    <property type="entry name" value="Cytidine_deaminase-like"/>
</dbReference>
<evidence type="ECO:0000313" key="2">
    <source>
        <dbReference type="Proteomes" id="UP000176988"/>
    </source>
</evidence>
<comment type="caution">
    <text evidence="1">The sequence shown here is derived from an EMBL/GenBank/DDBJ whole genome shotgun (WGS) entry which is preliminary data.</text>
</comment>
<dbReference type="AlphaFoldDB" id="A0A1F7WEQ9"/>
<accession>A0A1F7WEQ9</accession>
<sequence length="94" mass="10304">MKIDTKTEVVSSEGGCTSKEASMVVHWIEEAAAVARQATCRRVLCGAIIVSGEEVIGQGFNLPPGNDEQERRCHRHKSSYDLKITDKTCCVHAE</sequence>
<dbReference type="Gene3D" id="3.40.140.10">
    <property type="entry name" value="Cytidine Deaminase, domain 2"/>
    <property type="match status" value="1"/>
</dbReference>
<organism evidence="1 2">
    <name type="scientific">Candidatus Uhrbacteria bacterium RIFOXYC2_FULL_47_19</name>
    <dbReference type="NCBI Taxonomy" id="1802424"/>
    <lineage>
        <taxon>Bacteria</taxon>
        <taxon>Candidatus Uhriibacteriota</taxon>
    </lineage>
</organism>
<dbReference type="SUPFAM" id="SSF53927">
    <property type="entry name" value="Cytidine deaminase-like"/>
    <property type="match status" value="1"/>
</dbReference>
<dbReference type="GO" id="GO:0003824">
    <property type="term" value="F:catalytic activity"/>
    <property type="evidence" value="ECO:0007669"/>
    <property type="project" value="InterPro"/>
</dbReference>
<reference evidence="1 2" key="1">
    <citation type="journal article" date="2016" name="Nat. Commun.">
        <title>Thousands of microbial genomes shed light on interconnected biogeochemical processes in an aquifer system.</title>
        <authorList>
            <person name="Anantharaman K."/>
            <person name="Brown C.T."/>
            <person name="Hug L.A."/>
            <person name="Sharon I."/>
            <person name="Castelle C.J."/>
            <person name="Probst A.J."/>
            <person name="Thomas B.C."/>
            <person name="Singh A."/>
            <person name="Wilkins M.J."/>
            <person name="Karaoz U."/>
            <person name="Brodie E.L."/>
            <person name="Williams K.H."/>
            <person name="Hubbard S.S."/>
            <person name="Banfield J.F."/>
        </authorList>
    </citation>
    <scope>NUCLEOTIDE SEQUENCE [LARGE SCALE GENOMIC DNA]</scope>
</reference>
<evidence type="ECO:0000313" key="1">
    <source>
        <dbReference type="EMBL" id="OGM01017.1"/>
    </source>
</evidence>